<name>A0A3P1WM81_9ACTN</name>
<comment type="caution">
    <text evidence="1">The sequence shown here is derived from an EMBL/GenBank/DDBJ whole genome shotgun (WGS) entry which is preliminary data.</text>
</comment>
<protein>
    <submittedName>
        <fullName evidence="1">Uncharacterized protein</fullName>
    </submittedName>
</protein>
<dbReference type="EMBL" id="RQYT01000094">
    <property type="protein sequence ID" value="RRD46917.1"/>
    <property type="molecule type" value="Genomic_DNA"/>
</dbReference>
<gene>
    <name evidence="1" type="ORF">EII35_15360</name>
</gene>
<dbReference type="AlphaFoldDB" id="A0A3P1WM81"/>
<sequence length="69" mass="7656">MFVPAPHPQHAPIRAPSKSGLDDILALQRMAVMQGKAFLNDLLEVDVIPADRQHHNVDICRHVVNLIGK</sequence>
<evidence type="ECO:0000313" key="1">
    <source>
        <dbReference type="EMBL" id="RRD46917.1"/>
    </source>
</evidence>
<accession>A0A3P1WM81</accession>
<proteinExistence type="predicted"/>
<evidence type="ECO:0000313" key="2">
    <source>
        <dbReference type="Proteomes" id="UP000280935"/>
    </source>
</evidence>
<organism evidence="1 2">
    <name type="scientific">Arachnia propionica</name>
    <dbReference type="NCBI Taxonomy" id="1750"/>
    <lineage>
        <taxon>Bacteria</taxon>
        <taxon>Bacillati</taxon>
        <taxon>Actinomycetota</taxon>
        <taxon>Actinomycetes</taxon>
        <taxon>Propionibacteriales</taxon>
        <taxon>Propionibacteriaceae</taxon>
        <taxon>Arachnia</taxon>
    </lineage>
</organism>
<dbReference type="Proteomes" id="UP000280935">
    <property type="component" value="Unassembled WGS sequence"/>
</dbReference>
<reference evidence="1 2" key="1">
    <citation type="submission" date="2018-11" db="EMBL/GenBank/DDBJ databases">
        <title>Genomes From Bacteria Associated with the Canine Oral Cavity: a Test Case for Automated Genome-Based Taxonomic Assignment.</title>
        <authorList>
            <person name="Coil D.A."/>
            <person name="Jospin G."/>
            <person name="Darling A.E."/>
            <person name="Wallis C."/>
            <person name="Davis I.J."/>
            <person name="Harris S."/>
            <person name="Eisen J.A."/>
            <person name="Holcombe L.J."/>
            <person name="O'Flynn C."/>
        </authorList>
    </citation>
    <scope>NUCLEOTIDE SEQUENCE [LARGE SCALE GENOMIC DNA]</scope>
    <source>
        <strain evidence="1 2">OH2822_COT-296</strain>
    </source>
</reference>